<feature type="region of interest" description="Disordered" evidence="2">
    <location>
        <begin position="234"/>
        <end position="264"/>
    </location>
</feature>
<reference evidence="4" key="1">
    <citation type="submission" date="2018-05" db="EMBL/GenBank/DDBJ databases">
        <title>Whole genome of Theropithecus gelada.</title>
        <authorList>
            <person name="Chiou K.L."/>
            <person name="Snyder-Mackler N."/>
        </authorList>
    </citation>
    <scope>NUCLEOTIDE SEQUENCE [LARGE SCALE GENOMIC DNA]</scope>
</reference>
<dbReference type="InterPro" id="IPR011583">
    <property type="entry name" value="Chitinase_II/V-like_cat"/>
</dbReference>
<accession>A0A8D2EB24</accession>
<dbReference type="GO" id="GO:0005576">
    <property type="term" value="C:extracellular region"/>
    <property type="evidence" value="ECO:0007669"/>
    <property type="project" value="TreeGrafter"/>
</dbReference>
<dbReference type="GO" id="GO:0008061">
    <property type="term" value="F:chitin binding"/>
    <property type="evidence" value="ECO:0007669"/>
    <property type="project" value="InterPro"/>
</dbReference>
<dbReference type="GO" id="GO:0005975">
    <property type="term" value="P:carbohydrate metabolic process"/>
    <property type="evidence" value="ECO:0007669"/>
    <property type="project" value="InterPro"/>
</dbReference>
<dbReference type="InterPro" id="IPR017853">
    <property type="entry name" value="GH"/>
</dbReference>
<dbReference type="Ensembl" id="ENSTGET00000004603.1">
    <property type="protein sequence ID" value="ENSTGEP00000003783.1"/>
    <property type="gene ID" value="ENSTGEG00000003189.1"/>
</dbReference>
<evidence type="ECO:0000259" key="3">
    <source>
        <dbReference type="PROSITE" id="PS51910"/>
    </source>
</evidence>
<dbReference type="InterPro" id="IPR001223">
    <property type="entry name" value="Glyco_hydro18_cat"/>
</dbReference>
<evidence type="ECO:0000313" key="4">
    <source>
        <dbReference type="Ensembl" id="ENSTGEP00000003783.1"/>
    </source>
</evidence>
<keyword evidence="1" id="KW-1015">Disulfide bond</keyword>
<organism evidence="4 5">
    <name type="scientific">Theropithecus gelada</name>
    <name type="common">Gelada baboon</name>
    <dbReference type="NCBI Taxonomy" id="9565"/>
    <lineage>
        <taxon>Eukaryota</taxon>
        <taxon>Metazoa</taxon>
        <taxon>Chordata</taxon>
        <taxon>Craniata</taxon>
        <taxon>Vertebrata</taxon>
        <taxon>Euteleostomi</taxon>
        <taxon>Mammalia</taxon>
        <taxon>Eutheria</taxon>
        <taxon>Euarchontoglires</taxon>
        <taxon>Primates</taxon>
        <taxon>Haplorrhini</taxon>
        <taxon>Catarrhini</taxon>
        <taxon>Cercopithecidae</taxon>
        <taxon>Cercopithecinae</taxon>
        <taxon>Theropithecus</taxon>
    </lineage>
</organism>
<dbReference type="PANTHER" id="PTHR11177">
    <property type="entry name" value="CHITINASE"/>
    <property type="match status" value="1"/>
</dbReference>
<name>A0A8D2EB24_THEGE</name>
<dbReference type="PROSITE" id="PS51910">
    <property type="entry name" value="GH18_2"/>
    <property type="match status" value="1"/>
</dbReference>
<dbReference type="Proteomes" id="UP000694411">
    <property type="component" value="Chromosome 1"/>
</dbReference>
<dbReference type="InterPro" id="IPR050314">
    <property type="entry name" value="Glycosyl_Hydrlase_18"/>
</dbReference>
<dbReference type="SUPFAM" id="SSF54556">
    <property type="entry name" value="Chitinase insertion domain"/>
    <property type="match status" value="1"/>
</dbReference>
<feature type="compositionally biased region" description="Low complexity" evidence="2">
    <location>
        <begin position="245"/>
        <end position="258"/>
    </location>
</feature>
<protein>
    <recommendedName>
        <fullName evidence="3">GH18 domain-containing protein</fullName>
    </recommendedName>
</protein>
<evidence type="ECO:0000256" key="1">
    <source>
        <dbReference type="ARBA" id="ARBA00023157"/>
    </source>
</evidence>
<evidence type="ECO:0000313" key="5">
    <source>
        <dbReference type="Proteomes" id="UP000694411"/>
    </source>
</evidence>
<reference evidence="4" key="3">
    <citation type="submission" date="2025-09" db="UniProtKB">
        <authorList>
            <consortium name="Ensembl"/>
        </authorList>
    </citation>
    <scope>IDENTIFICATION</scope>
</reference>
<dbReference type="SUPFAM" id="SSF51445">
    <property type="entry name" value="(Trans)glycosidases"/>
    <property type="match status" value="1"/>
</dbReference>
<dbReference type="PANTHER" id="PTHR11177:SF405">
    <property type="entry name" value="CHITINASE"/>
    <property type="match status" value="1"/>
</dbReference>
<dbReference type="InterPro" id="IPR029070">
    <property type="entry name" value="Chitinase_insertion_sf"/>
</dbReference>
<evidence type="ECO:0000256" key="2">
    <source>
        <dbReference type="SAM" id="MobiDB-lite"/>
    </source>
</evidence>
<dbReference type="FunFam" id="3.10.50.10:FF:000001">
    <property type="entry name" value="Chitinase 3-like 1"/>
    <property type="match status" value="1"/>
</dbReference>
<reference evidence="4" key="2">
    <citation type="submission" date="2025-08" db="UniProtKB">
        <authorList>
            <consortium name="Ensembl"/>
        </authorList>
    </citation>
    <scope>IDENTIFICATION</scope>
</reference>
<dbReference type="AlphaFoldDB" id="A0A8D2EB24"/>
<feature type="domain" description="GH18" evidence="3">
    <location>
        <begin position="1"/>
        <end position="234"/>
    </location>
</feature>
<dbReference type="SMART" id="SM00636">
    <property type="entry name" value="Glyco_18"/>
    <property type="match status" value="1"/>
</dbReference>
<sequence>MHEAFEQESTRSKKPRLLISAAVSAGTGAIETAYQIPKMSRYMDLISMMTCDLRGSWEGFIGEDTPVYSSKASGYMLSCFLMTPSSSCLQDYAVNSWKSPGVPAEKLIVVFGAYAHTFTLTNPANHGLDAPTSGPGTAGPHTQEAGTLAYLEFCCFLKGATDMWNDPQEAPYAYKGNQWMGYDNSKSFALKWLLKNRFGGAMVWAIDRDDFTGTFCGPGKYLLMKALESALGVSAPQEKTRAPPSLTSNKASSRSSSSPGGGSGFCTGKSNGLYPSPTSKREACQEGLVFDTSCSCCNWA</sequence>
<dbReference type="Pfam" id="PF00704">
    <property type="entry name" value="Glyco_hydro_18"/>
    <property type="match status" value="1"/>
</dbReference>
<proteinExistence type="predicted"/>
<dbReference type="Gene3D" id="3.20.20.80">
    <property type="entry name" value="Glycosidases"/>
    <property type="match status" value="2"/>
</dbReference>
<keyword evidence="5" id="KW-1185">Reference proteome</keyword>